<keyword evidence="8" id="KW-1185">Reference proteome</keyword>
<keyword evidence="5 6" id="KW-0472">Membrane</keyword>
<proteinExistence type="inferred from homology"/>
<evidence type="ECO:0000256" key="2">
    <source>
        <dbReference type="ARBA" id="ARBA00009142"/>
    </source>
</evidence>
<organism evidence="7 8">
    <name type="scientific">Salininema proteolyticum</name>
    <dbReference type="NCBI Taxonomy" id="1607685"/>
    <lineage>
        <taxon>Bacteria</taxon>
        <taxon>Bacillati</taxon>
        <taxon>Actinomycetota</taxon>
        <taxon>Actinomycetes</taxon>
        <taxon>Glycomycetales</taxon>
        <taxon>Glycomycetaceae</taxon>
        <taxon>Salininema</taxon>
    </lineage>
</organism>
<dbReference type="InterPro" id="IPR051598">
    <property type="entry name" value="TSUP/Inactive_protease-like"/>
</dbReference>
<comment type="subcellular location">
    <subcellularLocation>
        <location evidence="6">Cell membrane</location>
        <topology evidence="6">Multi-pass membrane protein</topology>
    </subcellularLocation>
    <subcellularLocation>
        <location evidence="1">Membrane</location>
        <topology evidence="1">Multi-pass membrane protein</topology>
    </subcellularLocation>
</comment>
<dbReference type="PANTHER" id="PTHR43701">
    <property type="entry name" value="MEMBRANE TRANSPORTER PROTEIN MJ0441-RELATED"/>
    <property type="match status" value="1"/>
</dbReference>
<comment type="caution">
    <text evidence="7">The sequence shown here is derived from an EMBL/GenBank/DDBJ whole genome shotgun (WGS) entry which is preliminary data.</text>
</comment>
<sequence length="302" mass="30792">MQTLLLVGAVGFVAQVINGSLGMGYGVTTSSFLLAMGLAPAAASATVHLAKIGSALTSGFAHWRFGNVDWSVVAKVGIPGAVGAFIGATVLARLPIAAARPVMSLVLLLLGLYLLARFTLRNVPKPVAGNRPGVRFLVPLGLVGGVLDATGGGGWGPVGTPALIAGGRMEPRRVVGSVDTAEFLVGVGATLGFALSLDHQEVNLGWVGALLVAALFAAPLGAWLVSKFPSQVLGAGVGGLLVFTNVYGLLTLVSWGYLEAALIGAVLVLWGVAIAHTVRVHRRKARNAGDVRTPEAEPVCAE</sequence>
<evidence type="ECO:0000313" key="8">
    <source>
        <dbReference type="Proteomes" id="UP001595823"/>
    </source>
</evidence>
<dbReference type="RefSeq" id="WP_380621127.1">
    <property type="nucleotide sequence ID" value="NZ_JBHSDK010000015.1"/>
</dbReference>
<evidence type="ECO:0000256" key="1">
    <source>
        <dbReference type="ARBA" id="ARBA00004141"/>
    </source>
</evidence>
<dbReference type="Pfam" id="PF01925">
    <property type="entry name" value="TauE"/>
    <property type="match status" value="1"/>
</dbReference>
<name>A0ABV8TZ85_9ACTN</name>
<feature type="transmembrane region" description="Helical" evidence="6">
    <location>
        <begin position="32"/>
        <end position="51"/>
    </location>
</feature>
<keyword evidence="6" id="KW-1003">Cell membrane</keyword>
<feature type="transmembrane region" description="Helical" evidence="6">
    <location>
        <begin position="98"/>
        <end position="116"/>
    </location>
</feature>
<evidence type="ECO:0000256" key="3">
    <source>
        <dbReference type="ARBA" id="ARBA00022692"/>
    </source>
</evidence>
<accession>A0ABV8TZ85</accession>
<evidence type="ECO:0000256" key="5">
    <source>
        <dbReference type="ARBA" id="ARBA00023136"/>
    </source>
</evidence>
<reference evidence="8" key="1">
    <citation type="journal article" date="2019" name="Int. J. Syst. Evol. Microbiol.">
        <title>The Global Catalogue of Microorganisms (GCM) 10K type strain sequencing project: providing services to taxonomists for standard genome sequencing and annotation.</title>
        <authorList>
            <consortium name="The Broad Institute Genomics Platform"/>
            <consortium name="The Broad Institute Genome Sequencing Center for Infectious Disease"/>
            <person name="Wu L."/>
            <person name="Ma J."/>
        </authorList>
    </citation>
    <scope>NUCLEOTIDE SEQUENCE [LARGE SCALE GENOMIC DNA]</scope>
    <source>
        <strain evidence="8">IBRC-M 10908</strain>
    </source>
</reference>
<keyword evidence="3 6" id="KW-0812">Transmembrane</keyword>
<dbReference type="PANTHER" id="PTHR43701:SF12">
    <property type="entry name" value="MEMBRANE TRANSPORTER PROTEIN YTNM-RELATED"/>
    <property type="match status" value="1"/>
</dbReference>
<feature type="transmembrane region" description="Helical" evidence="6">
    <location>
        <begin position="232"/>
        <end position="250"/>
    </location>
</feature>
<feature type="transmembrane region" description="Helical" evidence="6">
    <location>
        <begin position="72"/>
        <end position="92"/>
    </location>
</feature>
<evidence type="ECO:0000256" key="6">
    <source>
        <dbReference type="RuleBase" id="RU363041"/>
    </source>
</evidence>
<dbReference type="Proteomes" id="UP001595823">
    <property type="component" value="Unassembled WGS sequence"/>
</dbReference>
<dbReference type="InterPro" id="IPR002781">
    <property type="entry name" value="TM_pro_TauE-like"/>
</dbReference>
<evidence type="ECO:0000256" key="4">
    <source>
        <dbReference type="ARBA" id="ARBA00022989"/>
    </source>
</evidence>
<protein>
    <recommendedName>
        <fullName evidence="6">Probable membrane transporter protein</fullName>
    </recommendedName>
</protein>
<evidence type="ECO:0000313" key="7">
    <source>
        <dbReference type="EMBL" id="MFC4335856.1"/>
    </source>
</evidence>
<feature type="transmembrane region" description="Helical" evidence="6">
    <location>
        <begin position="256"/>
        <end position="278"/>
    </location>
</feature>
<gene>
    <name evidence="7" type="ORF">ACFPET_11650</name>
</gene>
<comment type="similarity">
    <text evidence="2 6">Belongs to the 4-toluene sulfonate uptake permease (TSUP) (TC 2.A.102) family.</text>
</comment>
<dbReference type="EMBL" id="JBHSDK010000015">
    <property type="protein sequence ID" value="MFC4335856.1"/>
    <property type="molecule type" value="Genomic_DNA"/>
</dbReference>
<keyword evidence="4 6" id="KW-1133">Transmembrane helix</keyword>
<feature type="transmembrane region" description="Helical" evidence="6">
    <location>
        <begin position="203"/>
        <end position="225"/>
    </location>
</feature>